<comment type="caution">
    <text evidence="2">The sequence shown here is derived from an EMBL/GenBank/DDBJ whole genome shotgun (WGS) entry which is preliminary data.</text>
</comment>
<name>A0ABT3EJR5_9FLAO</name>
<feature type="chain" id="PRO_5045406499" evidence="1">
    <location>
        <begin position="19"/>
        <end position="422"/>
    </location>
</feature>
<gene>
    <name evidence="2" type="ORF">OJ995_11385</name>
</gene>
<feature type="non-terminal residue" evidence="2">
    <location>
        <position position="422"/>
    </location>
</feature>
<accession>A0ABT3EJR5</accession>
<evidence type="ECO:0000256" key="1">
    <source>
        <dbReference type="SAM" id="SignalP"/>
    </source>
</evidence>
<evidence type="ECO:0000313" key="3">
    <source>
        <dbReference type="Proteomes" id="UP001165677"/>
    </source>
</evidence>
<reference evidence="2" key="1">
    <citation type="submission" date="2022-10" db="EMBL/GenBank/DDBJ databases">
        <title>Flavobacterium sp. nov., a bacterium isolated from lake sediment.</title>
        <authorList>
            <person name="Qu J.-H."/>
        </authorList>
    </citation>
    <scope>NUCLEOTIDE SEQUENCE</scope>
    <source>
        <strain evidence="2">TH16-21</strain>
    </source>
</reference>
<protein>
    <submittedName>
        <fullName evidence="2">Uncharacterized protein</fullName>
    </submittedName>
</protein>
<sequence length="422" mass="45300">MKKILQALVLLFGMSVYSQVGIGTPMPNASTMLDVVSANKGIRIPQVPLTSTTDVTTITNGNINSLLVFNTSTVNDITPGYYYWYIDRWRRIATSDDVSALIVSTLVDNGNGTFTYTNEVGGITVINFQTLVDQFETLTTLVDNGNGTYTYTSENGTQTTINIVGDVISNFTDIVSNTNVLNELIEIIHQHGGNVYYDGTTFTYIDDNGVTQVINISDIVQLYETITTLVNNGDGTYTYTSENGTVTTINIVGDVISNFTDIVSNTNVLNELIEIIHEHGGNVYYDGTTFTYIDDNGVTQVINISDIVQLYETVTTLVDNGNGTYTYTSENGTQTIIDIPGNETITTLVDNGDGTITYTNEAGDVVTVNILGATGAAGINCWDINGDGINDPTEDVNGDGFWNALDCQGATGATGANGIDGI</sequence>
<evidence type="ECO:0000313" key="2">
    <source>
        <dbReference type="EMBL" id="MCW1148821.1"/>
    </source>
</evidence>
<feature type="signal peptide" evidence="1">
    <location>
        <begin position="1"/>
        <end position="18"/>
    </location>
</feature>
<keyword evidence="1" id="KW-0732">Signal</keyword>
<proteinExistence type="predicted"/>
<organism evidence="2 3">
    <name type="scientific">Flavobacterium lacisediminis</name>
    <dbReference type="NCBI Taxonomy" id="2989705"/>
    <lineage>
        <taxon>Bacteria</taxon>
        <taxon>Pseudomonadati</taxon>
        <taxon>Bacteroidota</taxon>
        <taxon>Flavobacteriia</taxon>
        <taxon>Flavobacteriales</taxon>
        <taxon>Flavobacteriaceae</taxon>
        <taxon>Flavobacterium</taxon>
    </lineage>
</organism>
<dbReference type="Proteomes" id="UP001165677">
    <property type="component" value="Unassembled WGS sequence"/>
</dbReference>
<dbReference type="EMBL" id="JAPCIO010000008">
    <property type="protein sequence ID" value="MCW1148821.1"/>
    <property type="molecule type" value="Genomic_DNA"/>
</dbReference>
<keyword evidence="3" id="KW-1185">Reference proteome</keyword>